<keyword evidence="8" id="KW-1185">Reference proteome</keyword>
<dbReference type="GO" id="GO:0006355">
    <property type="term" value="P:regulation of DNA-templated transcription"/>
    <property type="evidence" value="ECO:0007669"/>
    <property type="project" value="InterPro"/>
</dbReference>
<evidence type="ECO:0000259" key="6">
    <source>
        <dbReference type="PROSITE" id="PS50045"/>
    </source>
</evidence>
<dbReference type="GO" id="GO:0043565">
    <property type="term" value="F:sequence-specific DNA binding"/>
    <property type="evidence" value="ECO:0007669"/>
    <property type="project" value="InterPro"/>
</dbReference>
<gene>
    <name evidence="7" type="ORF">EV186_10556</name>
</gene>
<dbReference type="InterPro" id="IPR009057">
    <property type="entry name" value="Homeodomain-like_sf"/>
</dbReference>
<dbReference type="Gene3D" id="3.40.50.300">
    <property type="entry name" value="P-loop containing nucleotide triphosphate hydrolases"/>
    <property type="match status" value="1"/>
</dbReference>
<dbReference type="GO" id="GO:0005524">
    <property type="term" value="F:ATP binding"/>
    <property type="evidence" value="ECO:0007669"/>
    <property type="project" value="UniProtKB-KW"/>
</dbReference>
<dbReference type="Pfam" id="PF02954">
    <property type="entry name" value="HTH_8"/>
    <property type="match status" value="1"/>
</dbReference>
<reference evidence="7 8" key="1">
    <citation type="submission" date="2019-03" db="EMBL/GenBank/DDBJ databases">
        <title>Genomic Encyclopedia of Type Strains, Phase IV (KMG-IV): sequencing the most valuable type-strain genomes for metagenomic binning, comparative biology and taxonomic classification.</title>
        <authorList>
            <person name="Goeker M."/>
        </authorList>
    </citation>
    <scope>NUCLEOTIDE SEQUENCE [LARGE SCALE GENOMIC DNA]</scope>
    <source>
        <strain evidence="7 8">DSM 45361</strain>
    </source>
</reference>
<keyword evidence="1" id="KW-0547">Nucleotide-binding</keyword>
<evidence type="ECO:0000256" key="3">
    <source>
        <dbReference type="ARBA" id="ARBA00023015"/>
    </source>
</evidence>
<dbReference type="InterPro" id="IPR029016">
    <property type="entry name" value="GAF-like_dom_sf"/>
</dbReference>
<organism evidence="7 8">
    <name type="scientific">Labedaea rhizosphaerae</name>
    <dbReference type="NCBI Taxonomy" id="598644"/>
    <lineage>
        <taxon>Bacteria</taxon>
        <taxon>Bacillati</taxon>
        <taxon>Actinomycetota</taxon>
        <taxon>Actinomycetes</taxon>
        <taxon>Pseudonocardiales</taxon>
        <taxon>Pseudonocardiaceae</taxon>
        <taxon>Labedaea</taxon>
    </lineage>
</organism>
<dbReference type="Gene3D" id="1.10.10.60">
    <property type="entry name" value="Homeodomain-like"/>
    <property type="match status" value="1"/>
</dbReference>
<dbReference type="AlphaFoldDB" id="A0A4R6S689"/>
<dbReference type="PROSITE" id="PS50045">
    <property type="entry name" value="SIGMA54_INTERACT_4"/>
    <property type="match status" value="1"/>
</dbReference>
<proteinExistence type="predicted"/>
<dbReference type="Pfam" id="PF01590">
    <property type="entry name" value="GAF"/>
    <property type="match status" value="1"/>
</dbReference>
<feature type="domain" description="Sigma-54 factor interaction" evidence="6">
    <location>
        <begin position="363"/>
        <end position="534"/>
    </location>
</feature>
<dbReference type="RefSeq" id="WP_341815486.1">
    <property type="nucleotide sequence ID" value="NZ_SNXZ01000005.1"/>
</dbReference>
<name>A0A4R6S689_LABRH</name>
<comment type="caution">
    <text evidence="7">The sequence shown here is derived from an EMBL/GenBank/DDBJ whole genome shotgun (WGS) entry which is preliminary data.</text>
</comment>
<dbReference type="SUPFAM" id="SSF46689">
    <property type="entry name" value="Homeodomain-like"/>
    <property type="match status" value="1"/>
</dbReference>
<dbReference type="InterPro" id="IPR003018">
    <property type="entry name" value="GAF"/>
</dbReference>
<evidence type="ECO:0000313" key="8">
    <source>
        <dbReference type="Proteomes" id="UP000295444"/>
    </source>
</evidence>
<keyword evidence="4" id="KW-0238">DNA-binding</keyword>
<dbReference type="PRINTS" id="PR01590">
    <property type="entry name" value="HTHFIS"/>
</dbReference>
<dbReference type="Pfam" id="PF25601">
    <property type="entry name" value="AAA_lid_14"/>
    <property type="match status" value="1"/>
</dbReference>
<dbReference type="PANTHER" id="PTHR32071">
    <property type="entry name" value="TRANSCRIPTIONAL REGULATORY PROTEIN"/>
    <property type="match status" value="1"/>
</dbReference>
<dbReference type="InterPro" id="IPR002197">
    <property type="entry name" value="HTH_Fis"/>
</dbReference>
<keyword evidence="2" id="KW-0067">ATP-binding</keyword>
<dbReference type="InterPro" id="IPR058031">
    <property type="entry name" value="AAA_lid_NorR"/>
</dbReference>
<sequence length="608" mass="67175">MDDTAWKAGPMLRRRLVPADDDDLADIRVQFLSAERFDDDRVRDPILASWWRSRELKVPADRIDLPYIDSRDYETPLIRSARPVLRRLGEQLDGQPISIILTDPTGVVLLQDTGDTDLHRKLERVDLVPGFSYGEKFVGTNGIGTALAENQPVHVFGHEHYAENLENLACAGVPVRHPVSGKTIGAIDLTCWRKDAGRLLMALARSTADQIRQALLNYGDARELALFRAYLAACRRTMGMVMAFDEEAVVVNDRARQLLDPVDQSAIIGQGTTALREGRRDTTVTLATGTKVAVRCRPIAGRDAHGVTGGVLIVDFLDSEQDVAELGGPVLPMFLPGTVGSASTWLRCCHQVDTAYGRGEWSILAGEAGVGKHAIARGVHQRRNPLARMHVLDMASIRPDRMREHLRHELVDDPVGTLVIRHAHRLGADAMTEVADELRNVVENRTGRLPWVALTAEASAELPDDLRALFPLTIEVPPLRRHIEDLPEIVPLMLNRLCPGAPLTCSPAAMHLLSRASWPGNVAQLYLVLKQVTQHRRAGTIMPADLPAEFRTAPRRPLNRIESVERDAIVRGLEDAGGNKVRAAKLLGMSRATIYRKIHNYGIVVPAR</sequence>
<accession>A0A4R6S689</accession>
<keyword evidence="5" id="KW-0804">Transcription</keyword>
<evidence type="ECO:0000256" key="2">
    <source>
        <dbReference type="ARBA" id="ARBA00022840"/>
    </source>
</evidence>
<dbReference type="SUPFAM" id="SSF52540">
    <property type="entry name" value="P-loop containing nucleoside triphosphate hydrolases"/>
    <property type="match status" value="1"/>
</dbReference>
<evidence type="ECO:0000313" key="7">
    <source>
        <dbReference type="EMBL" id="TDP94824.1"/>
    </source>
</evidence>
<dbReference type="Proteomes" id="UP000295444">
    <property type="component" value="Unassembled WGS sequence"/>
</dbReference>
<dbReference type="InterPro" id="IPR027417">
    <property type="entry name" value="P-loop_NTPase"/>
</dbReference>
<dbReference type="Gene3D" id="1.10.8.60">
    <property type="match status" value="1"/>
</dbReference>
<evidence type="ECO:0000256" key="5">
    <source>
        <dbReference type="ARBA" id="ARBA00023163"/>
    </source>
</evidence>
<evidence type="ECO:0000256" key="4">
    <source>
        <dbReference type="ARBA" id="ARBA00023125"/>
    </source>
</evidence>
<protein>
    <submittedName>
        <fullName evidence="7">Transcriptional regulator of acetoin/glycerol metabolism</fullName>
    </submittedName>
</protein>
<dbReference type="PANTHER" id="PTHR32071:SF122">
    <property type="entry name" value="SIGMA FACTOR"/>
    <property type="match status" value="1"/>
</dbReference>
<keyword evidence="3" id="KW-0805">Transcription regulation</keyword>
<dbReference type="Gene3D" id="3.30.450.40">
    <property type="match status" value="1"/>
</dbReference>
<dbReference type="EMBL" id="SNXZ01000005">
    <property type="protein sequence ID" value="TDP94824.1"/>
    <property type="molecule type" value="Genomic_DNA"/>
</dbReference>
<evidence type="ECO:0000256" key="1">
    <source>
        <dbReference type="ARBA" id="ARBA00022741"/>
    </source>
</evidence>
<dbReference type="InterPro" id="IPR002078">
    <property type="entry name" value="Sigma_54_int"/>
</dbReference>